<dbReference type="EMBL" id="CP022521">
    <property type="protein sequence ID" value="ASO22241.1"/>
    <property type="molecule type" value="Genomic_DNA"/>
</dbReference>
<protein>
    <submittedName>
        <fullName evidence="2">Uncharacterized protein</fullName>
    </submittedName>
</protein>
<feature type="region of interest" description="Disordered" evidence="1">
    <location>
        <begin position="49"/>
        <end position="98"/>
    </location>
</feature>
<accession>A0A221W9B0</accession>
<feature type="compositionally biased region" description="Acidic residues" evidence="1">
    <location>
        <begin position="68"/>
        <end position="77"/>
    </location>
</feature>
<evidence type="ECO:0000313" key="2">
    <source>
        <dbReference type="EMBL" id="ASO22241.1"/>
    </source>
</evidence>
<keyword evidence="3" id="KW-1185">Reference proteome</keyword>
<evidence type="ECO:0000256" key="1">
    <source>
        <dbReference type="SAM" id="MobiDB-lite"/>
    </source>
</evidence>
<gene>
    <name evidence="2" type="ORF">AHOG_23155</name>
</gene>
<evidence type="ECO:0000313" key="3">
    <source>
        <dbReference type="Proteomes" id="UP000204221"/>
    </source>
</evidence>
<proteinExistence type="predicted"/>
<name>A0A221W9B0_9PSEU</name>
<reference evidence="2 3" key="1">
    <citation type="submission" date="2017-07" db="EMBL/GenBank/DDBJ databases">
        <title>Complete genome sequence of Actinoalloteichus hoggarensis DSM 45943, type strain of Actinoalloteichus hoggarensis.</title>
        <authorList>
            <person name="Ruckert C."/>
            <person name="Nouioui I."/>
            <person name="Willmese J."/>
            <person name="van Wezel G."/>
            <person name="Klenk H.-P."/>
            <person name="Kalinowski J."/>
            <person name="Zotchev S.B."/>
        </authorList>
    </citation>
    <scope>NUCLEOTIDE SEQUENCE [LARGE SCALE GENOMIC DNA]</scope>
    <source>
        <strain evidence="2 3">DSM 45943</strain>
    </source>
</reference>
<dbReference type="KEGG" id="ahg:AHOG_23155"/>
<dbReference type="Proteomes" id="UP000204221">
    <property type="component" value="Chromosome"/>
</dbReference>
<dbReference type="OrthoDB" id="3555448at2"/>
<organism evidence="2 3">
    <name type="scientific">Actinoalloteichus hoggarensis</name>
    <dbReference type="NCBI Taxonomy" id="1470176"/>
    <lineage>
        <taxon>Bacteria</taxon>
        <taxon>Bacillati</taxon>
        <taxon>Actinomycetota</taxon>
        <taxon>Actinomycetes</taxon>
        <taxon>Pseudonocardiales</taxon>
        <taxon>Pseudonocardiaceae</taxon>
        <taxon>Actinoalloteichus</taxon>
    </lineage>
</organism>
<dbReference type="RefSeq" id="WP_093943242.1">
    <property type="nucleotide sequence ID" value="NZ_CP022521.1"/>
</dbReference>
<sequence length="216" mass="23358">MPIRTNRGRAAVYRRLWGWPMRSPRHLIFAVVLLALLVTGMGVLLPEQQDAESGATVDPTSTAQGGDGDGDATDADLGDPRPGSGDPTAPSTTAWEDAAPPSIELTESGLPLPPEEEGIDVAREWGAAWLSHEETSDTEEWLARLAPFTTEERLAVMSSVDPRNIPFDEITGEPELSDSDDSTLIVLLPTDTQPLELTLIVREGEWRVSAYDQVSA</sequence>
<dbReference type="AlphaFoldDB" id="A0A221W9B0"/>